<comment type="cofactor">
    <cofactor evidence="1">
        <name>FMN</name>
        <dbReference type="ChEBI" id="CHEBI:58210"/>
    </cofactor>
</comment>
<dbReference type="InterPro" id="IPR001094">
    <property type="entry name" value="Flavdoxin-like"/>
</dbReference>
<dbReference type="Proteomes" id="UP000247485">
    <property type="component" value="Unassembled WGS sequence"/>
</dbReference>
<dbReference type="PANTHER" id="PTHR19384:SF128">
    <property type="entry name" value="NADPH OXIDOREDUCTASE A"/>
    <property type="match status" value="1"/>
</dbReference>
<evidence type="ECO:0000259" key="5">
    <source>
        <dbReference type="PROSITE" id="PS50902"/>
    </source>
</evidence>
<dbReference type="PANTHER" id="PTHR19384">
    <property type="entry name" value="NITRIC OXIDE SYNTHASE-RELATED"/>
    <property type="match status" value="1"/>
</dbReference>
<evidence type="ECO:0000256" key="3">
    <source>
        <dbReference type="ARBA" id="ARBA00022643"/>
    </source>
</evidence>
<evidence type="ECO:0000256" key="4">
    <source>
        <dbReference type="ARBA" id="ARBA00022982"/>
    </source>
</evidence>
<evidence type="ECO:0000313" key="7">
    <source>
        <dbReference type="Proteomes" id="UP000247485"/>
    </source>
</evidence>
<accession>A0A318FGP7</accession>
<dbReference type="AlphaFoldDB" id="A0A318FGP7"/>
<gene>
    <name evidence="6" type="ORF">DET57_115116</name>
</gene>
<keyword evidence="2" id="KW-0285">Flavoprotein</keyword>
<protein>
    <submittedName>
        <fullName evidence="6">Flavodoxin</fullName>
    </submittedName>
</protein>
<dbReference type="InterPro" id="IPR029039">
    <property type="entry name" value="Flavoprotein-like_sf"/>
</dbReference>
<comment type="caution">
    <text evidence="6">The sequence shown here is derived from an EMBL/GenBank/DDBJ whole genome shotgun (WGS) entry which is preliminary data.</text>
</comment>
<dbReference type="PRINTS" id="PR00369">
    <property type="entry name" value="FLAVODOXIN"/>
</dbReference>
<dbReference type="GO" id="GO:0016491">
    <property type="term" value="F:oxidoreductase activity"/>
    <property type="evidence" value="ECO:0007669"/>
    <property type="project" value="TreeGrafter"/>
</dbReference>
<dbReference type="GO" id="GO:0010181">
    <property type="term" value="F:FMN binding"/>
    <property type="evidence" value="ECO:0007669"/>
    <property type="project" value="InterPro"/>
</dbReference>
<dbReference type="RefSeq" id="WP_110275880.1">
    <property type="nucleotide sequence ID" value="NZ_QJJG01000015.1"/>
</dbReference>
<keyword evidence="4" id="KW-0249">Electron transport</keyword>
<evidence type="ECO:0000313" key="6">
    <source>
        <dbReference type="EMBL" id="PXW41442.1"/>
    </source>
</evidence>
<evidence type="ECO:0000256" key="1">
    <source>
        <dbReference type="ARBA" id="ARBA00001917"/>
    </source>
</evidence>
<dbReference type="PROSITE" id="PS50902">
    <property type="entry name" value="FLAVODOXIN_LIKE"/>
    <property type="match status" value="1"/>
</dbReference>
<organism evidence="6 7">
    <name type="scientific">Klebsiella oxytoca</name>
    <dbReference type="NCBI Taxonomy" id="571"/>
    <lineage>
        <taxon>Bacteria</taxon>
        <taxon>Pseudomonadati</taxon>
        <taxon>Pseudomonadota</taxon>
        <taxon>Gammaproteobacteria</taxon>
        <taxon>Enterobacterales</taxon>
        <taxon>Enterobacteriaceae</taxon>
        <taxon>Klebsiella/Raoultella group</taxon>
        <taxon>Klebsiella</taxon>
    </lineage>
</organism>
<dbReference type="NCBIfam" id="NF005989">
    <property type="entry name" value="PRK08105.1"/>
    <property type="match status" value="1"/>
</dbReference>
<proteinExistence type="predicted"/>
<evidence type="ECO:0000256" key="2">
    <source>
        <dbReference type="ARBA" id="ARBA00022630"/>
    </source>
</evidence>
<keyword evidence="4" id="KW-0813">Transport</keyword>
<keyword evidence="3" id="KW-0288">FMN</keyword>
<dbReference type="SUPFAM" id="SSF52218">
    <property type="entry name" value="Flavoproteins"/>
    <property type="match status" value="1"/>
</dbReference>
<dbReference type="EMBL" id="QJJG01000015">
    <property type="protein sequence ID" value="PXW41442.1"/>
    <property type="molecule type" value="Genomic_DNA"/>
</dbReference>
<feature type="domain" description="Flavodoxin-like" evidence="5">
    <location>
        <begin position="4"/>
        <end position="143"/>
    </location>
</feature>
<dbReference type="GO" id="GO:0005829">
    <property type="term" value="C:cytosol"/>
    <property type="evidence" value="ECO:0007669"/>
    <property type="project" value="TreeGrafter"/>
</dbReference>
<dbReference type="Gene3D" id="3.40.50.360">
    <property type="match status" value="1"/>
</dbReference>
<sequence length="147" mass="16069">MAEVGIFVGTMYGNSLLVAEEAQAILSGLGHQAKVFEDPEVKDWESYTGKYALVVTSTTGQGDLPDNIVQLYEGIKDMYQPHLRYGIIALGDSTYANFCGGGMKFDALLQEQGGKRIGEMLMIDASEDPEPESVSNPWVELWATLLD</sequence>
<reference evidence="6 7" key="1">
    <citation type="submission" date="2018-05" db="EMBL/GenBank/DDBJ databases">
        <title>Freshwater and sediment microbial communities from various areas in North America, analyzing microbe dynamics in response to fracking.</title>
        <authorList>
            <person name="Lamendella R."/>
        </authorList>
    </citation>
    <scope>NUCLEOTIDE SEQUENCE [LARGE SCALE GENOMIC DNA]</scope>
    <source>
        <strain evidence="6 7">67</strain>
    </source>
</reference>
<dbReference type="Pfam" id="PF00258">
    <property type="entry name" value="Flavodoxin_1"/>
    <property type="match status" value="1"/>
</dbReference>
<dbReference type="InterPro" id="IPR008254">
    <property type="entry name" value="Flavodoxin/NO_synth"/>
</dbReference>
<name>A0A318FGP7_KLEOX</name>
<dbReference type="GO" id="GO:0050660">
    <property type="term" value="F:flavin adenine dinucleotide binding"/>
    <property type="evidence" value="ECO:0007669"/>
    <property type="project" value="TreeGrafter"/>
</dbReference>